<dbReference type="RefSeq" id="WP_065349872.1">
    <property type="nucleotide sequence ID" value="NZ_LT222319.1"/>
</dbReference>
<proteinExistence type="predicted"/>
<evidence type="ECO:0008006" key="3">
    <source>
        <dbReference type="Google" id="ProtNLM"/>
    </source>
</evidence>
<evidence type="ECO:0000313" key="2">
    <source>
        <dbReference type="Proteomes" id="UP000239025"/>
    </source>
</evidence>
<sequence length="324" mass="36445">MAGKRQHYIPRFLQSGFLDDPDHKAKRTWLHRRNTPALLVATKDIGVSESFYSKIQGDGAKTLDDIITEIEVDILHEFSSFKNTREGEAVDSKVAARLTVHLVLRTAHLRSLLEQGAVKSFDAAMPIITDSDVIRRHINLDDSGGSAELKKMIDEALCTLNVEELPMPAPLLRRMLEFRVRENFENFFEEQNSTITQVLKDLFLPVREQIRDAHNKILEATKQTVWEDELSKLSWCVQEVVGAVLPDCVALARVAGKELSPLLLNGTKNIDLVVFPISHNRLLIGRADNFDSIDIKAINIASAICSDSFLFPVDTKMEVSFPNI</sequence>
<name>A0A193SSH1_9PSED</name>
<dbReference type="AlphaFoldDB" id="A0A193SSH1"/>
<evidence type="ECO:0000313" key="1">
    <source>
        <dbReference type="EMBL" id="SOS20719.1"/>
    </source>
</evidence>
<dbReference type="EMBL" id="LT963395">
    <property type="protein sequence ID" value="SOS20719.1"/>
    <property type="molecule type" value="Genomic_DNA"/>
</dbReference>
<accession>A0A193SSH1</accession>
<reference evidence="2" key="1">
    <citation type="submission" date="2017-11" db="EMBL/GenBank/DDBJ databases">
        <authorList>
            <person name="Blom J."/>
        </authorList>
    </citation>
    <scope>NUCLEOTIDE SEQUENCE [LARGE SCALE GENOMIC DNA]</scope>
</reference>
<keyword evidence="2" id="KW-1185">Reference proteome</keyword>
<gene>
    <name evidence="1" type="ORF">PL963_02739</name>
</gene>
<dbReference type="Proteomes" id="UP000239025">
    <property type="component" value="Chromosome 1"/>
</dbReference>
<protein>
    <recommendedName>
        <fullName evidence="3">DUF4238 domain-containing protein</fullName>
    </recommendedName>
</protein>
<organism evidence="1 2">
    <name type="scientific">Pseudomonas cerasi</name>
    <dbReference type="NCBI Taxonomy" id="1583341"/>
    <lineage>
        <taxon>Bacteria</taxon>
        <taxon>Pseudomonadati</taxon>
        <taxon>Pseudomonadota</taxon>
        <taxon>Gammaproteobacteria</taxon>
        <taxon>Pseudomonadales</taxon>
        <taxon>Pseudomonadaceae</taxon>
        <taxon>Pseudomonas</taxon>
    </lineage>
</organism>